<evidence type="ECO:0000256" key="1">
    <source>
        <dbReference type="SAM" id="Phobius"/>
    </source>
</evidence>
<protein>
    <submittedName>
        <fullName evidence="3">Carbohydrate sulfotransferase 1</fullName>
    </submittedName>
</protein>
<evidence type="ECO:0000313" key="3">
    <source>
        <dbReference type="RefSeq" id="XP_005106612.2"/>
    </source>
</evidence>
<keyword evidence="1" id="KW-0472">Membrane</keyword>
<dbReference type="RefSeq" id="XP_005106612.2">
    <property type="nucleotide sequence ID" value="XM_005106555.3"/>
</dbReference>
<dbReference type="Pfam" id="PF13469">
    <property type="entry name" value="Sulfotransfer_3"/>
    <property type="match status" value="1"/>
</dbReference>
<dbReference type="PANTHER" id="PTHR10704">
    <property type="entry name" value="CARBOHYDRATE SULFOTRANSFERASE"/>
    <property type="match status" value="1"/>
</dbReference>
<keyword evidence="1" id="KW-1133">Transmembrane helix</keyword>
<reference evidence="3" key="1">
    <citation type="submission" date="2025-08" db="UniProtKB">
        <authorList>
            <consortium name="RefSeq"/>
        </authorList>
    </citation>
    <scope>IDENTIFICATION</scope>
</reference>
<accession>A0ABM0K1K9</accession>
<organism evidence="2 3">
    <name type="scientific">Aplysia californica</name>
    <name type="common">California sea hare</name>
    <dbReference type="NCBI Taxonomy" id="6500"/>
    <lineage>
        <taxon>Eukaryota</taxon>
        <taxon>Metazoa</taxon>
        <taxon>Spiralia</taxon>
        <taxon>Lophotrochozoa</taxon>
        <taxon>Mollusca</taxon>
        <taxon>Gastropoda</taxon>
        <taxon>Heterobranchia</taxon>
        <taxon>Euthyneura</taxon>
        <taxon>Tectipleura</taxon>
        <taxon>Aplysiida</taxon>
        <taxon>Aplysioidea</taxon>
        <taxon>Aplysiidae</taxon>
        <taxon>Aplysia</taxon>
    </lineage>
</organism>
<dbReference type="GeneID" id="101855518"/>
<keyword evidence="2" id="KW-1185">Reference proteome</keyword>
<dbReference type="InterPro" id="IPR027417">
    <property type="entry name" value="P-loop_NTPase"/>
</dbReference>
<evidence type="ECO:0000313" key="2">
    <source>
        <dbReference type="Proteomes" id="UP000694888"/>
    </source>
</evidence>
<sequence>MKHLFAVRGVFSLVLVVCTATVVLTVTSMLVGFNGNLQVMQQMNLDSAVTFTPTTPNPCRRQSAEKQQAELLPRKHLLLVTHGRSGSTYTADIIRAHPDVFYMFEPLKTLQDYSGLKMPLYRINELKNESEAVLKAVLSCELDAITDFPLTDLVHFSARDKSQTDCLDCFAKKTKCKTYLNCFSRMLRLCLTRPLMLVKTIRFRLDWTENMLRENSNSAILYLIRDPRAVITSQLSALINPLKLNLTQSLKIICPQLREDIGALKRLTLRYPDRVKMVRYEHGALNPLKYARDIYRFIGMDLTDNVVDFVNSITSARADDSLFGTVRASSAEAMDAWRHRVSFDEAREVDRWCSDVLPDLGYKLLTSKAELKSNSSLLLESELD</sequence>
<proteinExistence type="predicted"/>
<dbReference type="InterPro" id="IPR051135">
    <property type="entry name" value="Gal/GlcNAc/GalNAc_ST"/>
</dbReference>
<dbReference type="SUPFAM" id="SSF52540">
    <property type="entry name" value="P-loop containing nucleoside triphosphate hydrolases"/>
    <property type="match status" value="1"/>
</dbReference>
<dbReference type="Gene3D" id="3.40.50.300">
    <property type="entry name" value="P-loop containing nucleotide triphosphate hydrolases"/>
    <property type="match status" value="1"/>
</dbReference>
<gene>
    <name evidence="3" type="primary">LOC101855518</name>
</gene>
<dbReference type="Proteomes" id="UP000694888">
    <property type="component" value="Unplaced"/>
</dbReference>
<keyword evidence="1" id="KW-0812">Transmembrane</keyword>
<dbReference type="PANTHER" id="PTHR10704:SF44">
    <property type="entry name" value="LD35051P-RELATED"/>
    <property type="match status" value="1"/>
</dbReference>
<feature type="transmembrane region" description="Helical" evidence="1">
    <location>
        <begin position="12"/>
        <end position="33"/>
    </location>
</feature>
<name>A0ABM0K1K9_APLCA</name>